<dbReference type="PANTHER" id="PTHR28037:SF1">
    <property type="entry name" value="ALCOHOL O-ACETYLTRANSFERASE 1-RELATED"/>
    <property type="match status" value="1"/>
</dbReference>
<evidence type="ECO:0000313" key="2">
    <source>
        <dbReference type="Proteomes" id="UP000242525"/>
    </source>
</evidence>
<comment type="caution">
    <text evidence="1">The sequence shown here is derived from an EMBL/GenBank/DDBJ whole genome shotgun (WGS) entry which is preliminary data.</text>
</comment>
<dbReference type="OrthoDB" id="2150604at2759"/>
<proteinExistence type="predicted"/>
<protein>
    <submittedName>
        <fullName evidence="1">Similar to Saccharomyces cerevisiae YGR212W SLI1 N-acetyltransferase</fullName>
    </submittedName>
</protein>
<dbReference type="GO" id="GO:0008080">
    <property type="term" value="F:N-acetyltransferase activity"/>
    <property type="evidence" value="ECO:0007669"/>
    <property type="project" value="TreeGrafter"/>
</dbReference>
<sequence>MSNNIVRSRPLGMSKLEKYSSVRHDFNCYQSVAESAVYTKTGLDSKNSLGFFYKALKNVIAEHASLNLVIHGESTESPTLGFPETIDLKNHVVWVSGQTTKEEENKLIEKGIGTKYKDIDSIPPWKVIVVPRGDALSATFFFHHSIGDGTSGKLFLVSLLKSLNQTETNDNETLENADVDSIVNVPESLSIPPSVEQVIDMPIGYWHLIKIFGAKWGLISKPETWSGGPVPDIVNGELLPPTNIAKLSISTQEMNKLQKESKIRGTTITALITAIAVASVAKGLPESDPSSVISYSIPRNLRPLSTSLNLATRMGVYVASINGAISRTSVTPTTFDPEEAWKISTNIKKSIQETLDQGSTNLDTGLLKYVNNLREFFTSLMGKPRGRSIEMSSLVVSESEVASASGPGGWVMDELFFFQCANLFGAPLCFSSLGYKGGQLNISCVWGTGVVEDKLVDKVLENFKTYVHILVESIKN</sequence>
<dbReference type="Pfam" id="PF07247">
    <property type="entry name" value="AATase"/>
    <property type="match status" value="1"/>
</dbReference>
<dbReference type="InterPro" id="IPR023213">
    <property type="entry name" value="CAT-like_dom_sf"/>
</dbReference>
<dbReference type="InterPro" id="IPR052058">
    <property type="entry name" value="Alcohol_O-acetyltransferase"/>
</dbReference>
<dbReference type="Gene3D" id="3.30.559.10">
    <property type="entry name" value="Chloramphenicol acetyltransferase-like domain"/>
    <property type="match status" value="1"/>
</dbReference>
<dbReference type="InterPro" id="IPR010828">
    <property type="entry name" value="Atf2/Sli1-like"/>
</dbReference>
<gene>
    <name evidence="1" type="ORF">BN980_GECA18s01803g</name>
</gene>
<dbReference type="STRING" id="1173061.A0A0J9XIB7"/>
<dbReference type="Proteomes" id="UP000242525">
    <property type="component" value="Unassembled WGS sequence"/>
</dbReference>
<dbReference type="PANTHER" id="PTHR28037">
    <property type="entry name" value="ALCOHOL O-ACETYLTRANSFERASE 1-RELATED"/>
    <property type="match status" value="1"/>
</dbReference>
<name>A0A0J9XIB7_GEOCN</name>
<dbReference type="AlphaFoldDB" id="A0A0J9XIB7"/>
<reference evidence="1" key="1">
    <citation type="submission" date="2014-03" db="EMBL/GenBank/DDBJ databases">
        <authorList>
            <person name="Casaregola S."/>
        </authorList>
    </citation>
    <scope>NUCLEOTIDE SEQUENCE [LARGE SCALE GENOMIC DNA]</scope>
    <source>
        <strain evidence="1">CLIB 918</strain>
    </source>
</reference>
<evidence type="ECO:0000313" key="1">
    <source>
        <dbReference type="EMBL" id="CDO57063.1"/>
    </source>
</evidence>
<keyword evidence="2" id="KW-1185">Reference proteome</keyword>
<dbReference type="EMBL" id="CCBN010000018">
    <property type="protein sequence ID" value="CDO57063.1"/>
    <property type="molecule type" value="Genomic_DNA"/>
</dbReference>
<accession>A0A0J9XIB7</accession>
<organism evidence="1 2">
    <name type="scientific">Geotrichum candidum</name>
    <name type="common">Oospora lactis</name>
    <name type="synonym">Dipodascus geotrichum</name>
    <dbReference type="NCBI Taxonomy" id="1173061"/>
    <lineage>
        <taxon>Eukaryota</taxon>
        <taxon>Fungi</taxon>
        <taxon>Dikarya</taxon>
        <taxon>Ascomycota</taxon>
        <taxon>Saccharomycotina</taxon>
        <taxon>Dipodascomycetes</taxon>
        <taxon>Dipodascales</taxon>
        <taxon>Dipodascaceae</taxon>
        <taxon>Geotrichum</taxon>
    </lineage>
</organism>